<dbReference type="PANTHER" id="PTHR35271:SF1">
    <property type="entry name" value="ABC TRANSPORTER, SUBSTRATE-BINDING LIPOPROTEIN"/>
    <property type="match status" value="1"/>
</dbReference>
<dbReference type="InterPro" id="IPR007487">
    <property type="entry name" value="ABC_transpt-TYRBP-like"/>
</dbReference>
<evidence type="ECO:0000313" key="1">
    <source>
        <dbReference type="EMBL" id="MFC7296426.1"/>
    </source>
</evidence>
<dbReference type="Gene3D" id="3.40.50.2300">
    <property type="match status" value="1"/>
</dbReference>
<name>A0ABW2J023_9GAMM</name>
<comment type="caution">
    <text evidence="1">The sequence shown here is derived from an EMBL/GenBank/DDBJ whole genome shotgun (WGS) entry which is preliminary data.</text>
</comment>
<protein>
    <submittedName>
        <fullName evidence="1">ABC transporter substrate-binding protein</fullName>
    </submittedName>
</protein>
<evidence type="ECO:0000313" key="2">
    <source>
        <dbReference type="Proteomes" id="UP001596506"/>
    </source>
</evidence>
<organism evidence="1 2">
    <name type="scientific">Marinobacter aromaticivorans</name>
    <dbReference type="NCBI Taxonomy" id="1494078"/>
    <lineage>
        <taxon>Bacteria</taxon>
        <taxon>Pseudomonadati</taxon>
        <taxon>Pseudomonadota</taxon>
        <taxon>Gammaproteobacteria</taxon>
        <taxon>Pseudomonadales</taxon>
        <taxon>Marinobacteraceae</taxon>
        <taxon>Marinobacter</taxon>
    </lineage>
</organism>
<dbReference type="PANTHER" id="PTHR35271">
    <property type="entry name" value="ABC TRANSPORTER, SUBSTRATE-BINDING LIPOPROTEIN-RELATED"/>
    <property type="match status" value="1"/>
</dbReference>
<dbReference type="EMBL" id="JBHTBD010000011">
    <property type="protein sequence ID" value="MFC7296426.1"/>
    <property type="molecule type" value="Genomic_DNA"/>
</dbReference>
<reference evidence="2" key="1">
    <citation type="journal article" date="2019" name="Int. J. Syst. Evol. Microbiol.">
        <title>The Global Catalogue of Microorganisms (GCM) 10K type strain sequencing project: providing services to taxonomists for standard genome sequencing and annotation.</title>
        <authorList>
            <consortium name="The Broad Institute Genomics Platform"/>
            <consortium name="The Broad Institute Genome Sequencing Center for Infectious Disease"/>
            <person name="Wu L."/>
            <person name="Ma J."/>
        </authorList>
    </citation>
    <scope>NUCLEOTIDE SEQUENCE [LARGE SCALE GENOMIC DNA]</scope>
    <source>
        <strain evidence="2">CCUG 60559</strain>
    </source>
</reference>
<accession>A0ABW2J023</accession>
<dbReference type="RefSeq" id="WP_227521148.1">
    <property type="nucleotide sequence ID" value="NZ_JBHTBD010000011.1"/>
</dbReference>
<dbReference type="Proteomes" id="UP001596506">
    <property type="component" value="Unassembled WGS sequence"/>
</dbReference>
<keyword evidence="2" id="KW-1185">Reference proteome</keyword>
<sequence length="329" mass="35756">MTVKLLSIMYLRESAPISAAMMAPVWAVLVLILLAAGPRSALAQDNERSTVYLVGSGNVALDQHMQSLLEKRLGAQRDLLLISDQQAALTGDAPIITLGSGAFSRIRQTNRGAPVLALLTEQHFLEGFASRSPGRISGIYHGAPLLKQALTGKAILPQATRIALIATTNSAKLYDRLIDQLPAYNLEARLFIVDDNKQLIPTLIRALSYGDFLLAAPDNDIYNPRTIKHILLTAYRRNRIVIGPSRAYVKAGVLASGYSPLPAIAEMAGTYLEVFSETGHFPEPDYVPDFRVEVNQQVARSLNIPLAPPEQIARTVEARLNDPGGANDE</sequence>
<gene>
    <name evidence="1" type="ORF">ACFQQA_17030</name>
</gene>
<proteinExistence type="predicted"/>